<dbReference type="InterPro" id="IPR001401">
    <property type="entry name" value="Dynamin_GTPase"/>
</dbReference>
<dbReference type="InterPro" id="IPR045063">
    <property type="entry name" value="Dynamin_N"/>
</dbReference>
<dbReference type="InterPro" id="IPR022812">
    <property type="entry name" value="Dynamin"/>
</dbReference>
<keyword evidence="2" id="KW-0342">GTP-binding</keyword>
<dbReference type="SUPFAM" id="SSF52540">
    <property type="entry name" value="P-loop containing nucleoside triphosphate hydrolases"/>
    <property type="match status" value="1"/>
</dbReference>
<feature type="compositionally biased region" description="Low complexity" evidence="4">
    <location>
        <begin position="664"/>
        <end position="708"/>
    </location>
</feature>
<evidence type="ECO:0000256" key="1">
    <source>
        <dbReference type="ARBA" id="ARBA00022741"/>
    </source>
</evidence>
<protein>
    <submittedName>
        <fullName evidence="7">P-loop containing nucleoside triphosphate hydrolase protein</fullName>
    </submittedName>
</protein>
<dbReference type="InterPro" id="IPR000375">
    <property type="entry name" value="Dynamin_stalk"/>
</dbReference>
<feature type="domain" description="Dynamin-type G" evidence="6">
    <location>
        <begin position="32"/>
        <end position="342"/>
    </location>
</feature>
<feature type="compositionally biased region" description="Polar residues" evidence="4">
    <location>
        <begin position="620"/>
        <end position="631"/>
    </location>
</feature>
<feature type="coiled-coil region" evidence="3">
    <location>
        <begin position="856"/>
        <end position="883"/>
    </location>
</feature>
<dbReference type="Pfam" id="PF02212">
    <property type="entry name" value="GED"/>
    <property type="match status" value="1"/>
</dbReference>
<dbReference type="Proteomes" id="UP001163828">
    <property type="component" value="Unassembled WGS sequence"/>
</dbReference>
<dbReference type="Gene3D" id="3.40.50.300">
    <property type="entry name" value="P-loop containing nucleotide triphosphate hydrolases"/>
    <property type="match status" value="1"/>
</dbReference>
<dbReference type="PRINTS" id="PR00195">
    <property type="entry name" value="DYNAMIN"/>
</dbReference>
<keyword evidence="7" id="KW-0378">Hydrolase</keyword>
<evidence type="ECO:0000259" key="6">
    <source>
        <dbReference type="PROSITE" id="PS51718"/>
    </source>
</evidence>
<feature type="domain" description="GED" evidence="5">
    <location>
        <begin position="789"/>
        <end position="884"/>
    </location>
</feature>
<dbReference type="PANTHER" id="PTHR11566">
    <property type="entry name" value="DYNAMIN"/>
    <property type="match status" value="1"/>
</dbReference>
<name>A0ABQ8QJX5_9AGAR</name>
<evidence type="ECO:0000256" key="4">
    <source>
        <dbReference type="SAM" id="MobiDB-lite"/>
    </source>
</evidence>
<dbReference type="PROSITE" id="PS51718">
    <property type="entry name" value="G_DYNAMIN_2"/>
    <property type="match status" value="1"/>
</dbReference>
<proteinExistence type="predicted"/>
<dbReference type="EMBL" id="MU790554">
    <property type="protein sequence ID" value="KAJ3998695.1"/>
    <property type="molecule type" value="Genomic_DNA"/>
</dbReference>
<dbReference type="CDD" id="cd08771">
    <property type="entry name" value="DLP_1"/>
    <property type="match status" value="1"/>
</dbReference>
<dbReference type="InterPro" id="IPR003130">
    <property type="entry name" value="GED"/>
</dbReference>
<gene>
    <name evidence="7" type="ORF">F5050DRAFT_1743485</name>
</gene>
<keyword evidence="3" id="KW-0175">Coiled coil</keyword>
<dbReference type="InterPro" id="IPR020850">
    <property type="entry name" value="GED_dom"/>
</dbReference>
<dbReference type="InterPro" id="IPR030381">
    <property type="entry name" value="G_DYNAMIN_dom"/>
</dbReference>
<dbReference type="SMART" id="SM00053">
    <property type="entry name" value="DYNc"/>
    <property type="match status" value="1"/>
</dbReference>
<feature type="region of interest" description="Disordered" evidence="4">
    <location>
        <begin position="593"/>
        <end position="708"/>
    </location>
</feature>
<sequence length="884" mass="98417">MASNLSNTVYAARRKELLALINQLRSVGAQNDLDLPRITVIGNQSAGKSSVVEAISGITVPRDAGTCTRCPMECRLLSSTNDWNCRISIRNEFDCDGNRLREVAEKTFIEKITDKSEVELALRKAQFAVLNPEISWTDILAAPARKLKKLKTMGNAKSVPFSQNIVCIDLEGPELTDLSFIDLPGLIQNAEPEVVQLVEDMVVSHIRGNCIILVAVPMTDDIENQKALRLASQEDKDGRRTIGVLTKPDMLTTGSTKVARLWLDVLEDRRHPLRHGYYCTRQPDDDERSAGIAQKQAREAEEKFFKTTVPWCQSTSPTRFGTQNLVCTLSRLLVQVINDNLPKIREDAARQLSDCCKELAQIPPPISDEPATYMLSLVTSFCSEFQALVRGRADSTELIRLHRQSYGTFKTTIRKTAPRFVPFEANQTVTDFDNCLDDEENDPIAKVSAIAISSINLTEVRNHVNRCLARELPNNIPYEAKASLILRFQMSWPEAVDDCFRGVETDTLQILIKMIDQYFGRFTLLQSHMKNFVKTLMDEHKERCNVVLKATIEAEQMPFTQNGHYLESCQQGWLSKYKAVRFGKVEEGELDPQAKRRKLAAPTNGIAGLDSQAKRHKLAASTNGLSDNPTTKARPKTSGKAAGTPSSPQANNAAKKTETRAKPAKTSSFSSCKAASSKATTVSKPPTRSQQAAQAANDSDSETNNSSDLEIDDLLDSEIDNLFDSKIDNTSDSETNTTTELEIINGNTTNEQALQEAISLLVKAGLPVSSLSPMDLLGKLVPPDEFETELRVMADVRGYFQVAYKRMIDNIPRFIDLLFVRELGKTLQPFIISKFGMGTSSANERCASYLGEDPMLVSQRDELLARRKRLENVEKELDEYSLDI</sequence>
<dbReference type="InterPro" id="IPR027417">
    <property type="entry name" value="P-loop_NTPase"/>
</dbReference>
<dbReference type="Pfam" id="PF01031">
    <property type="entry name" value="Dynamin_M"/>
    <property type="match status" value="1"/>
</dbReference>
<dbReference type="PROSITE" id="PS51388">
    <property type="entry name" value="GED"/>
    <property type="match status" value="1"/>
</dbReference>
<feature type="compositionally biased region" description="Polar residues" evidence="4">
    <location>
        <begin position="644"/>
        <end position="654"/>
    </location>
</feature>
<keyword evidence="1" id="KW-0547">Nucleotide-binding</keyword>
<dbReference type="PANTHER" id="PTHR11566:SF131">
    <property type="entry name" value="GTPASE, PUTATIVE (AFU_ORTHOLOGUE AFUA_6G07630)-RELATED"/>
    <property type="match status" value="1"/>
</dbReference>
<evidence type="ECO:0000259" key="5">
    <source>
        <dbReference type="PROSITE" id="PS51388"/>
    </source>
</evidence>
<comment type="caution">
    <text evidence="7">The sequence shown here is derived from an EMBL/GenBank/DDBJ whole genome shotgun (WGS) entry which is preliminary data.</text>
</comment>
<reference evidence="7" key="1">
    <citation type="submission" date="2022-08" db="EMBL/GenBank/DDBJ databases">
        <authorList>
            <consortium name="DOE Joint Genome Institute"/>
            <person name="Min B."/>
            <person name="Riley R."/>
            <person name="Sierra-Patev S."/>
            <person name="Naranjo-Ortiz M."/>
            <person name="Looney B."/>
            <person name="Konkel Z."/>
            <person name="Slot J.C."/>
            <person name="Sakamoto Y."/>
            <person name="Steenwyk J.L."/>
            <person name="Rokas A."/>
            <person name="Carro J."/>
            <person name="Camarero S."/>
            <person name="Ferreira P."/>
            <person name="Molpeceres G."/>
            <person name="Ruiz-Duenas F.J."/>
            <person name="Serrano A."/>
            <person name="Henrissat B."/>
            <person name="Drula E."/>
            <person name="Hughes K.W."/>
            <person name="Mata J.L."/>
            <person name="Ishikawa N.K."/>
            <person name="Vargas-Isla R."/>
            <person name="Ushijima S."/>
            <person name="Smith C.A."/>
            <person name="Ahrendt S."/>
            <person name="Andreopoulos W."/>
            <person name="He G."/>
            <person name="Labutti K."/>
            <person name="Lipzen A."/>
            <person name="Ng V."/>
            <person name="Sandor L."/>
            <person name="Barry K."/>
            <person name="Martinez A.T."/>
            <person name="Xiao Y."/>
            <person name="Gibbons J.G."/>
            <person name="Terashima K."/>
            <person name="Hibbett D.S."/>
            <person name="Grigoriev I.V."/>
        </authorList>
    </citation>
    <scope>NUCLEOTIDE SEQUENCE</scope>
    <source>
        <strain evidence="7">TFB10827</strain>
    </source>
</reference>
<dbReference type="GO" id="GO:0016787">
    <property type="term" value="F:hydrolase activity"/>
    <property type="evidence" value="ECO:0007669"/>
    <property type="project" value="UniProtKB-KW"/>
</dbReference>
<evidence type="ECO:0000256" key="3">
    <source>
        <dbReference type="SAM" id="Coils"/>
    </source>
</evidence>
<dbReference type="Gene3D" id="1.20.120.1240">
    <property type="entry name" value="Dynamin, middle domain"/>
    <property type="match status" value="1"/>
</dbReference>
<evidence type="ECO:0000313" key="8">
    <source>
        <dbReference type="Proteomes" id="UP001163828"/>
    </source>
</evidence>
<accession>A0ABQ8QJX5</accession>
<evidence type="ECO:0000313" key="7">
    <source>
        <dbReference type="EMBL" id="KAJ3998695.1"/>
    </source>
</evidence>
<organism evidence="7 8">
    <name type="scientific">Lentinula boryana</name>
    <dbReference type="NCBI Taxonomy" id="40481"/>
    <lineage>
        <taxon>Eukaryota</taxon>
        <taxon>Fungi</taxon>
        <taxon>Dikarya</taxon>
        <taxon>Basidiomycota</taxon>
        <taxon>Agaricomycotina</taxon>
        <taxon>Agaricomycetes</taxon>
        <taxon>Agaricomycetidae</taxon>
        <taxon>Agaricales</taxon>
        <taxon>Marasmiineae</taxon>
        <taxon>Omphalotaceae</taxon>
        <taxon>Lentinula</taxon>
    </lineage>
</organism>
<evidence type="ECO:0000256" key="2">
    <source>
        <dbReference type="ARBA" id="ARBA00023134"/>
    </source>
</evidence>
<keyword evidence="8" id="KW-1185">Reference proteome</keyword>
<dbReference type="Pfam" id="PF00350">
    <property type="entry name" value="Dynamin_N"/>
    <property type="match status" value="1"/>
</dbReference>